<reference evidence="2 3" key="1">
    <citation type="journal article" date="2015" name="Geomicrobiol. J.">
        <title>Caldisalinibacter kiritimatiensis gen. nov., sp. nov., a moderately thermohalophilic thiosulfate-reducing bacterium from a hypersaline microbial mat.</title>
        <authorList>
            <person name="Ben Hania W."/>
            <person name="Joseph M."/>
            <person name="Fiebig A."/>
            <person name="Bunk B."/>
            <person name="Klenk H.-P."/>
            <person name="Fardeau M.-L."/>
            <person name="Spring S."/>
        </authorList>
    </citation>
    <scope>NUCLEOTIDE SEQUENCE [LARGE SCALE GENOMIC DNA]</scope>
    <source>
        <strain evidence="2 3">L21-TH-D2</strain>
    </source>
</reference>
<accession>R1CWV1</accession>
<name>R1CWV1_9FIRM</name>
<proteinExistence type="predicted"/>
<feature type="domain" description="DUF7852" evidence="1">
    <location>
        <begin position="26"/>
        <end position="77"/>
    </location>
</feature>
<keyword evidence="3" id="KW-1185">Reference proteome</keyword>
<dbReference type="eggNOG" id="ENOG502ZA1R">
    <property type="taxonomic scope" value="Bacteria"/>
</dbReference>
<dbReference type="STRING" id="1304284.L21TH_0815"/>
<gene>
    <name evidence="2" type="ORF">L21TH_0815</name>
</gene>
<protein>
    <recommendedName>
        <fullName evidence="1">DUF7852 domain-containing protein</fullName>
    </recommendedName>
</protein>
<dbReference type="EMBL" id="ARZA01000082">
    <property type="protein sequence ID" value="EOD01104.1"/>
    <property type="molecule type" value="Genomic_DNA"/>
</dbReference>
<comment type="caution">
    <text evidence="2">The sequence shown here is derived from an EMBL/GenBank/DDBJ whole genome shotgun (WGS) entry which is preliminary data.</text>
</comment>
<evidence type="ECO:0000313" key="2">
    <source>
        <dbReference type="EMBL" id="EOD01104.1"/>
    </source>
</evidence>
<evidence type="ECO:0000313" key="3">
    <source>
        <dbReference type="Proteomes" id="UP000013378"/>
    </source>
</evidence>
<dbReference type="Proteomes" id="UP000013378">
    <property type="component" value="Unassembled WGS sequence"/>
</dbReference>
<dbReference type="Pfam" id="PF25250">
    <property type="entry name" value="DUF7852"/>
    <property type="match status" value="1"/>
</dbReference>
<sequence length="242" mass="27569">MKNKKQLKIDSKVLGKCENNPVDIETISGYTEAKVPVILAEFSTQFNLSFSLNLSYEVSSIKNIDNKLLITQCMLIPGTEVVYIKGILKEHMDYYSYHPSNIIGAKGSTRHCTIKIPFEFTTNIVFNIQPPNLPIKSTSSEIKYLNNLSFSKNNCIKNTYLTCASENKNKIDIQYYNNFPYCEIVNSEITQNNIHTINNVTSSINKPLGIKENKKIEKNMSILLGIRILQDRYIEIYSSSNT</sequence>
<dbReference type="AlphaFoldDB" id="R1CWV1"/>
<dbReference type="InterPro" id="IPR057174">
    <property type="entry name" value="DUF7852"/>
</dbReference>
<dbReference type="OrthoDB" id="2381017at2"/>
<evidence type="ECO:0000259" key="1">
    <source>
        <dbReference type="Pfam" id="PF25250"/>
    </source>
</evidence>
<dbReference type="RefSeq" id="WP_006310012.1">
    <property type="nucleotide sequence ID" value="NZ_ARZA01000082.1"/>
</dbReference>
<organism evidence="2 3">
    <name type="scientific">Caldisalinibacter kiritimatiensis</name>
    <dbReference type="NCBI Taxonomy" id="1304284"/>
    <lineage>
        <taxon>Bacteria</taxon>
        <taxon>Bacillati</taxon>
        <taxon>Bacillota</taxon>
        <taxon>Tissierellia</taxon>
        <taxon>Tissierellales</taxon>
        <taxon>Thermohalobacteraceae</taxon>
        <taxon>Caldisalinibacter</taxon>
    </lineage>
</organism>